<sequence>MVIIAACNPQPEVTPSKENMLRSKKWRITGGTITVKKPNGVDTNLKYLDYIDTCYSDDYLKFDSMYFGKSYTGSQKCNAADPEFQNFKWRLFNNDKSIDLYDGFNMIFAVTTSIEPYRFETLATSPEIKLDTIVGRLDTIPGFIKQFIVLDTIRELRYKRYPIPNFDLYGAEITEFSQLLFKVKFSFKTTRIDSTGFHAGAPNNFEPILVNDTADYFLTFSSF</sequence>
<comment type="caution">
    <text evidence="1">The sequence shown here is derived from an EMBL/GenBank/DDBJ whole genome shotgun (WGS) entry which is preliminary data.</text>
</comment>
<evidence type="ECO:0008006" key="3">
    <source>
        <dbReference type="Google" id="ProtNLM"/>
    </source>
</evidence>
<protein>
    <recommendedName>
        <fullName evidence="3">Lipoprotein</fullName>
    </recommendedName>
</protein>
<accession>A0ABP8N0W3</accession>
<name>A0ABP8N0W3_9BACT</name>
<organism evidence="1 2">
    <name type="scientific">Nemorincola caseinilytica</name>
    <dbReference type="NCBI Taxonomy" id="2054315"/>
    <lineage>
        <taxon>Bacteria</taxon>
        <taxon>Pseudomonadati</taxon>
        <taxon>Bacteroidota</taxon>
        <taxon>Chitinophagia</taxon>
        <taxon>Chitinophagales</taxon>
        <taxon>Chitinophagaceae</taxon>
        <taxon>Nemorincola</taxon>
    </lineage>
</organism>
<dbReference type="Proteomes" id="UP001500067">
    <property type="component" value="Unassembled WGS sequence"/>
</dbReference>
<dbReference type="EMBL" id="BAABFA010000001">
    <property type="protein sequence ID" value="GAA4459385.1"/>
    <property type="molecule type" value="Genomic_DNA"/>
</dbReference>
<reference evidence="2" key="1">
    <citation type="journal article" date="2019" name="Int. J. Syst. Evol. Microbiol.">
        <title>The Global Catalogue of Microorganisms (GCM) 10K type strain sequencing project: providing services to taxonomists for standard genome sequencing and annotation.</title>
        <authorList>
            <consortium name="The Broad Institute Genomics Platform"/>
            <consortium name="The Broad Institute Genome Sequencing Center for Infectious Disease"/>
            <person name="Wu L."/>
            <person name="Ma J."/>
        </authorList>
    </citation>
    <scope>NUCLEOTIDE SEQUENCE [LARGE SCALE GENOMIC DNA]</scope>
    <source>
        <strain evidence="2">JCM 32105</strain>
    </source>
</reference>
<keyword evidence="2" id="KW-1185">Reference proteome</keyword>
<evidence type="ECO:0000313" key="1">
    <source>
        <dbReference type="EMBL" id="GAA4459385.1"/>
    </source>
</evidence>
<evidence type="ECO:0000313" key="2">
    <source>
        <dbReference type="Proteomes" id="UP001500067"/>
    </source>
</evidence>
<proteinExistence type="predicted"/>
<gene>
    <name evidence="1" type="ORF">GCM10023093_00290</name>
</gene>